<reference evidence="1 2" key="1">
    <citation type="journal article" date="2009" name="PLoS ONE">
        <title>Genome analysis of the anaerobic thermohalophilic bacterium Halothermothrix orenii.</title>
        <authorList>
            <person name="Mavromatis K."/>
            <person name="Ivanova N."/>
            <person name="Anderson I."/>
            <person name="Lykidis A."/>
            <person name="Hooper S.D."/>
            <person name="Sun H."/>
            <person name="Kunin V."/>
            <person name="Lapidus A."/>
            <person name="Hugenholtz P."/>
            <person name="Patel B."/>
            <person name="Kyrpides N.C."/>
        </authorList>
    </citation>
    <scope>NUCLEOTIDE SEQUENCE [LARGE SCALE GENOMIC DNA]</scope>
    <source>
        <strain evidence="2">H 168 / OCM 544 / DSM 9562</strain>
    </source>
</reference>
<evidence type="ECO:0000313" key="2">
    <source>
        <dbReference type="Proteomes" id="UP000000719"/>
    </source>
</evidence>
<protein>
    <submittedName>
        <fullName evidence="1">Uncharacterized protein</fullName>
    </submittedName>
</protein>
<dbReference type="STRING" id="373903.Hore_12670"/>
<dbReference type="RefSeq" id="WP_012636201.1">
    <property type="nucleotide sequence ID" value="NC_011899.1"/>
</dbReference>
<dbReference type="HOGENOM" id="CLU_1852401_0_0_9"/>
<dbReference type="Proteomes" id="UP000000719">
    <property type="component" value="Chromosome"/>
</dbReference>
<keyword evidence="2" id="KW-1185">Reference proteome</keyword>
<evidence type="ECO:0000313" key="1">
    <source>
        <dbReference type="EMBL" id="ACL70017.1"/>
    </source>
</evidence>
<sequence length="138" mass="16032">MFLKIGKHVRVIKTRDIEIKKGDFLYSTVKDKGVIIKPNRINIKLHGGQRKTMVFKLKNNLAAQVLLNCKNPDLKPWIDIINNNIRLSGYQKGRLLVAFKVPRNNDKDRLQGNLIFTVYKEEKVIKKKEIPVSIRVIK</sequence>
<dbReference type="EMBL" id="CP001098">
    <property type="protein sequence ID" value="ACL70017.1"/>
    <property type="molecule type" value="Genomic_DNA"/>
</dbReference>
<gene>
    <name evidence="1" type="ordered locus">Hore_12670</name>
</gene>
<organism evidence="1 2">
    <name type="scientific">Halothermothrix orenii (strain H 168 / OCM 544 / DSM 9562)</name>
    <dbReference type="NCBI Taxonomy" id="373903"/>
    <lineage>
        <taxon>Bacteria</taxon>
        <taxon>Bacillati</taxon>
        <taxon>Bacillota</taxon>
        <taxon>Clostridia</taxon>
        <taxon>Halanaerobiales</taxon>
        <taxon>Halothermotrichaceae</taxon>
        <taxon>Halothermothrix</taxon>
    </lineage>
</organism>
<dbReference type="AlphaFoldDB" id="B8CXJ8"/>
<accession>B8CXJ8</accession>
<name>B8CXJ8_HALOH</name>
<dbReference type="KEGG" id="hor:Hore_12670"/>
<proteinExistence type="predicted"/>